<dbReference type="Proteomes" id="UP001226091">
    <property type="component" value="Chromosome"/>
</dbReference>
<name>A0ACD4R6S9_9BACI</name>
<evidence type="ECO:0000313" key="2">
    <source>
        <dbReference type="Proteomes" id="UP001226091"/>
    </source>
</evidence>
<reference evidence="2" key="1">
    <citation type="journal article" date="2025" name="Aquaculture">
        <title>Assessment of the bioflocculant production and safety properties of Metabacillus hrfriensis sp. nov. based on phenotypic and whole-genome sequencing analysis.</title>
        <authorList>
            <person name="Zhang R."/>
            <person name="Zhao Z."/>
            <person name="Luo L."/>
            <person name="Wang S."/>
            <person name="Guo K."/>
            <person name="Xu W."/>
        </authorList>
    </citation>
    <scope>NUCLEOTIDE SEQUENCE [LARGE SCALE GENOMIC DNA]</scope>
    <source>
        <strain evidence="2">CT-WN-B3</strain>
    </source>
</reference>
<organism evidence="1 2">
    <name type="scientific">Metabacillus hrfriensis</name>
    <dbReference type="NCBI Taxonomy" id="3048891"/>
    <lineage>
        <taxon>Bacteria</taxon>
        <taxon>Bacillati</taxon>
        <taxon>Bacillota</taxon>
        <taxon>Bacilli</taxon>
        <taxon>Bacillales</taxon>
        <taxon>Bacillaceae</taxon>
        <taxon>Metabacillus</taxon>
    </lineage>
</organism>
<proteinExistence type="predicted"/>
<sequence>MPLVKKQLVHELAAEEIKRLIRSNKFQKGDKLPSMADLAVKFGVSRTSIREALRQLEAQHFVEIVNGKGILVKDANAHQLQTRIFIESELTFLLQLCEVRRGLEGQAIELAASRATEEQLVRMETNLKIYESVKILSEDSVQADLDFHQTLYEASHNPVLFKMIATVYESFNEFWRKNENSNSIFEETYHFHEDIYFYVKNKQPELARLALNQMIDVVESRVKELF</sequence>
<keyword evidence="2" id="KW-1185">Reference proteome</keyword>
<gene>
    <name evidence="1" type="ORF">QLQ22_15795</name>
</gene>
<accession>A0ACD4R6S9</accession>
<evidence type="ECO:0000313" key="1">
    <source>
        <dbReference type="EMBL" id="WHZ56156.1"/>
    </source>
</evidence>
<dbReference type="EMBL" id="CP126116">
    <property type="protein sequence ID" value="WHZ56156.1"/>
    <property type="molecule type" value="Genomic_DNA"/>
</dbReference>
<protein>
    <submittedName>
        <fullName evidence="1">FadR/GntR family transcriptional regulator</fullName>
    </submittedName>
</protein>